<evidence type="ECO:0000313" key="4">
    <source>
        <dbReference type="Proteomes" id="UP000660611"/>
    </source>
</evidence>
<feature type="compositionally biased region" description="Basic and acidic residues" evidence="1">
    <location>
        <begin position="1"/>
        <end position="10"/>
    </location>
</feature>
<dbReference type="EMBL" id="BONQ01000126">
    <property type="protein sequence ID" value="GIG50005.1"/>
    <property type="molecule type" value="Genomic_DNA"/>
</dbReference>
<evidence type="ECO:0000259" key="2">
    <source>
        <dbReference type="Pfam" id="PF20005"/>
    </source>
</evidence>
<feature type="domain" description="FtsH ternary system" evidence="2">
    <location>
        <begin position="77"/>
        <end position="497"/>
    </location>
</feature>
<protein>
    <recommendedName>
        <fullName evidence="2">FtsH ternary system domain-containing protein</fullName>
    </recommendedName>
</protein>
<dbReference type="Pfam" id="PF20005">
    <property type="entry name" value="fvmX7"/>
    <property type="match status" value="1"/>
</dbReference>
<sequence length="595" mass="62498">MTARPRRDDNPGQGRPGVVGRVEPVDRIPPPGGARPAQPVPVQAPAPPRTPPDATAPAADPAPPPRRPVPPVAPTLRCAGRFPSAVTALRCVGELTSTGAEHAAAVHRDGDAWWVVAEGRLDLWRSIAGFTGGRGHVEVGGWLVPDRGFGAAPAAHTPGAVELATLRQVPLLDLVHAAGLVPARPAPQREAAVLTPPPVAPTLIRRALDLGVAVTHRNVRLTPLFEADLPGAAVRPDADGGEVVVELRLRAQSDTLPAALLIAASRQPLTLVCRSAGEGGRLLVQRGLATPVDDDRLAAALGDGDRVLADAAFGCRRLTPLTGFTDSTATVRLAKDFRLRAVPGHSASEATSGTTVETVTKIGLAPVATHGRRVDAALLDDGDLPNIALLLQGHPLADVAFVVVGERGGRHLLAAPGGLLQDLGIGEPLAAVGPGPLYLPLGRRLTPHVPASARHRLFGADAEHAVVFFGDGEALRFPLAARRPVWTLWLGDPPKVLPAVPAATGTALAAMQGEQEPAAAPRPTRRPWPVQRQSAAASADPDQWRAEAHTAELAGDLVRAAELYQRHHEPLRAAHLFERAAREAEQHPMARRRRR</sequence>
<dbReference type="AlphaFoldDB" id="A0A919UFV7"/>
<comment type="caution">
    <text evidence="3">The sequence shown here is derived from an EMBL/GenBank/DDBJ whole genome shotgun (WGS) entry which is preliminary data.</text>
</comment>
<feature type="compositionally biased region" description="Pro residues" evidence="1">
    <location>
        <begin position="27"/>
        <end position="51"/>
    </location>
</feature>
<feature type="region of interest" description="Disordered" evidence="1">
    <location>
        <begin position="511"/>
        <end position="545"/>
    </location>
</feature>
<evidence type="ECO:0000256" key="1">
    <source>
        <dbReference type="SAM" id="MobiDB-lite"/>
    </source>
</evidence>
<dbReference type="Proteomes" id="UP000660611">
    <property type="component" value="Unassembled WGS sequence"/>
</dbReference>
<keyword evidence="4" id="KW-1185">Reference proteome</keyword>
<evidence type="ECO:0000313" key="3">
    <source>
        <dbReference type="EMBL" id="GIG50005.1"/>
    </source>
</evidence>
<gene>
    <name evidence="3" type="ORF">Dsi01nite_080460</name>
</gene>
<proteinExistence type="predicted"/>
<organism evidence="3 4">
    <name type="scientific">Dactylosporangium siamense</name>
    <dbReference type="NCBI Taxonomy" id="685454"/>
    <lineage>
        <taxon>Bacteria</taxon>
        <taxon>Bacillati</taxon>
        <taxon>Actinomycetota</taxon>
        <taxon>Actinomycetes</taxon>
        <taxon>Micromonosporales</taxon>
        <taxon>Micromonosporaceae</taxon>
        <taxon>Dactylosporangium</taxon>
    </lineage>
</organism>
<accession>A0A919UFV7</accession>
<feature type="compositionally biased region" description="Low complexity" evidence="1">
    <location>
        <begin position="11"/>
        <end position="22"/>
    </location>
</feature>
<dbReference type="RefSeq" id="WP_203851658.1">
    <property type="nucleotide sequence ID" value="NZ_BAAAVW010000029.1"/>
</dbReference>
<name>A0A919UFV7_9ACTN</name>
<feature type="compositionally biased region" description="Pro residues" evidence="1">
    <location>
        <begin position="60"/>
        <end position="72"/>
    </location>
</feature>
<feature type="region of interest" description="Disordered" evidence="1">
    <location>
        <begin position="1"/>
        <end position="72"/>
    </location>
</feature>
<dbReference type="InterPro" id="IPR045486">
    <property type="entry name" value="fvmX7"/>
</dbReference>
<reference evidence="3" key="1">
    <citation type="submission" date="2021-01" db="EMBL/GenBank/DDBJ databases">
        <title>Whole genome shotgun sequence of Dactylosporangium siamense NBRC 106093.</title>
        <authorList>
            <person name="Komaki H."/>
            <person name="Tamura T."/>
        </authorList>
    </citation>
    <scope>NUCLEOTIDE SEQUENCE</scope>
    <source>
        <strain evidence="3">NBRC 106093</strain>
    </source>
</reference>